<feature type="compositionally biased region" description="Pro residues" evidence="1">
    <location>
        <begin position="13"/>
        <end position="22"/>
    </location>
</feature>
<name>A0AA44WJT8_VERDA</name>
<feature type="compositionally biased region" description="Polar residues" evidence="1">
    <location>
        <begin position="303"/>
        <end position="324"/>
    </location>
</feature>
<feature type="region of interest" description="Disordered" evidence="1">
    <location>
        <begin position="265"/>
        <end position="332"/>
    </location>
</feature>
<feature type="region of interest" description="Disordered" evidence="1">
    <location>
        <begin position="155"/>
        <end position="191"/>
    </location>
</feature>
<sequence>MSLAAPTDAPGEDPVPPPPPSPITFVRDVEPFVPTPLIADLLRTRYCIPDSIFLVEGIESAPLTPSSRWRVVRLMLGDGELCIQALLVPEMHRFVDTGSVTVGSYVKLPKFATRRMQITTQDGKGRQKMVYLVVSDIIAVGWHNTLREAARHEALGDDDDDDDDDELAQEEQQSLTQRQSRGLSTEGDEEDLIADSDIEFGDVERVLNHAQALTATTPTRPRVRGQAARSPSRYDGDSDDEAAFETMTVTPTRSTQRRERLANTIQASASAQVSTLPKDSDLSPSRAAQGRGPPGHEDKTQDESNTNVQKVASPSKASRAQAGSQRPPVALARQWTDTSIPLKLTPLRAINSLPYKQNWSINVLAIVTALSGIEPSHIPPYQQRIARLADPSTDKHVMLACMLEPKDFSPRVGSAVLLVGVKNHLFDGGSLKKYISDKPTTQGGQWWFQNPSRFAWCDAEGLQKWWDELEAARKNKHA</sequence>
<proteinExistence type="predicted"/>
<comment type="caution">
    <text evidence="2">The sequence shown here is derived from an EMBL/GenBank/DDBJ whole genome shotgun (WGS) entry which is preliminary data.</text>
</comment>
<feature type="compositionally biased region" description="Polar residues" evidence="1">
    <location>
        <begin position="170"/>
        <end position="183"/>
    </location>
</feature>
<dbReference type="AlphaFoldDB" id="A0AA44WJT8"/>
<feature type="region of interest" description="Disordered" evidence="1">
    <location>
        <begin position="1"/>
        <end position="23"/>
    </location>
</feature>
<feature type="region of interest" description="Disordered" evidence="1">
    <location>
        <begin position="211"/>
        <end position="243"/>
    </location>
</feature>
<dbReference type="EMBL" id="MPSH01000011">
    <property type="protein sequence ID" value="PNH32809.1"/>
    <property type="molecule type" value="Genomic_DNA"/>
</dbReference>
<gene>
    <name evidence="2" type="ORF">BJF96_g4048</name>
</gene>
<protein>
    <submittedName>
        <fullName evidence="2">Uncharacterized protein</fullName>
    </submittedName>
</protein>
<accession>A0AA44WJT8</accession>
<evidence type="ECO:0000313" key="2">
    <source>
        <dbReference type="EMBL" id="PNH32809.1"/>
    </source>
</evidence>
<feature type="compositionally biased region" description="Polar residues" evidence="1">
    <location>
        <begin position="265"/>
        <end position="277"/>
    </location>
</feature>
<evidence type="ECO:0000313" key="3">
    <source>
        <dbReference type="Proteomes" id="UP000236305"/>
    </source>
</evidence>
<dbReference type="Proteomes" id="UP000236305">
    <property type="component" value="Unassembled WGS sequence"/>
</dbReference>
<feature type="compositionally biased region" description="Acidic residues" evidence="1">
    <location>
        <begin position="156"/>
        <end position="169"/>
    </location>
</feature>
<organism evidence="2 3">
    <name type="scientific">Verticillium dahliae</name>
    <name type="common">Verticillium wilt</name>
    <dbReference type="NCBI Taxonomy" id="27337"/>
    <lineage>
        <taxon>Eukaryota</taxon>
        <taxon>Fungi</taxon>
        <taxon>Dikarya</taxon>
        <taxon>Ascomycota</taxon>
        <taxon>Pezizomycotina</taxon>
        <taxon>Sordariomycetes</taxon>
        <taxon>Hypocreomycetidae</taxon>
        <taxon>Glomerellales</taxon>
        <taxon>Plectosphaerellaceae</taxon>
        <taxon>Verticillium</taxon>
    </lineage>
</organism>
<reference evidence="2 3" key="1">
    <citation type="submission" date="2017-12" db="EMBL/GenBank/DDBJ databases">
        <title>Comparative genomics yields insights into virulence evolution of Verticillium dahliae.</title>
        <authorList>
            <person name="Fan R."/>
            <person name="Armitage A.D."/>
            <person name="Cascant-Lopez E."/>
            <person name="Sobczyk M."/>
            <person name="Cockerton H.M."/>
            <person name="Harrison R.J."/>
        </authorList>
    </citation>
    <scope>NUCLEOTIDE SEQUENCE [LARGE SCALE GENOMIC DNA]</scope>
    <source>
        <strain evidence="2 3">12008</strain>
    </source>
</reference>
<evidence type="ECO:0000256" key="1">
    <source>
        <dbReference type="SAM" id="MobiDB-lite"/>
    </source>
</evidence>